<keyword evidence="3" id="KW-1185">Reference proteome</keyword>
<protein>
    <submittedName>
        <fullName evidence="2">Uncharacterized protein</fullName>
    </submittedName>
</protein>
<evidence type="ECO:0000313" key="3">
    <source>
        <dbReference type="Proteomes" id="UP000269721"/>
    </source>
</evidence>
<dbReference type="EMBL" id="KZ997773">
    <property type="protein sequence ID" value="RKO86973.1"/>
    <property type="molecule type" value="Genomic_DNA"/>
</dbReference>
<gene>
    <name evidence="2" type="ORF">BDK51DRAFT_44363</name>
</gene>
<name>A0A4P9W6I0_9FUNG</name>
<organism evidence="2 3">
    <name type="scientific">Blyttiomyces helicus</name>
    <dbReference type="NCBI Taxonomy" id="388810"/>
    <lineage>
        <taxon>Eukaryota</taxon>
        <taxon>Fungi</taxon>
        <taxon>Fungi incertae sedis</taxon>
        <taxon>Chytridiomycota</taxon>
        <taxon>Chytridiomycota incertae sedis</taxon>
        <taxon>Chytridiomycetes</taxon>
        <taxon>Chytridiomycetes incertae sedis</taxon>
        <taxon>Blyttiomyces</taxon>
    </lineage>
</organism>
<reference evidence="3" key="1">
    <citation type="journal article" date="2018" name="Nat. Microbiol.">
        <title>Leveraging single-cell genomics to expand the fungal tree of life.</title>
        <authorList>
            <person name="Ahrendt S.R."/>
            <person name="Quandt C.A."/>
            <person name="Ciobanu D."/>
            <person name="Clum A."/>
            <person name="Salamov A."/>
            <person name="Andreopoulos B."/>
            <person name="Cheng J.F."/>
            <person name="Woyke T."/>
            <person name="Pelin A."/>
            <person name="Henrissat B."/>
            <person name="Reynolds N.K."/>
            <person name="Benny G.L."/>
            <person name="Smith M.E."/>
            <person name="James T.Y."/>
            <person name="Grigoriev I.V."/>
        </authorList>
    </citation>
    <scope>NUCLEOTIDE SEQUENCE [LARGE SCALE GENOMIC DNA]</scope>
</reference>
<accession>A0A4P9W6I0</accession>
<feature type="region of interest" description="Disordered" evidence="1">
    <location>
        <begin position="1"/>
        <end position="51"/>
    </location>
</feature>
<feature type="compositionally biased region" description="Polar residues" evidence="1">
    <location>
        <begin position="31"/>
        <end position="51"/>
    </location>
</feature>
<evidence type="ECO:0000256" key="1">
    <source>
        <dbReference type="SAM" id="MobiDB-lite"/>
    </source>
</evidence>
<sequence length="170" mass="19236">MDGAPSPTSTSIPSQHIDIPLTRQPPPASSHLVSTAPPTVSSKRRQWPSNESLLSQREQLIWDEIQDLRIKLEADGARHDEELVRNKEFIVPNQEFLDRSKRDQVHNTRRLDDLEARIRKIEEYVERFTRLLGEVGLNFEPGAGPGTLEGIVRAAMHLSADRSGSRVQSR</sequence>
<proteinExistence type="predicted"/>
<dbReference type="Proteomes" id="UP000269721">
    <property type="component" value="Unassembled WGS sequence"/>
</dbReference>
<dbReference type="AlphaFoldDB" id="A0A4P9W6I0"/>
<feature type="compositionally biased region" description="Polar residues" evidence="1">
    <location>
        <begin position="1"/>
        <end position="14"/>
    </location>
</feature>
<evidence type="ECO:0000313" key="2">
    <source>
        <dbReference type="EMBL" id="RKO86973.1"/>
    </source>
</evidence>